<name>A0A8H6SGG3_MYCCL</name>
<reference evidence="3" key="1">
    <citation type="submission" date="2020-05" db="EMBL/GenBank/DDBJ databases">
        <title>Mycena genomes resolve the evolution of fungal bioluminescence.</title>
        <authorList>
            <person name="Tsai I.J."/>
        </authorList>
    </citation>
    <scope>NUCLEOTIDE SEQUENCE</scope>
    <source>
        <strain evidence="3">110903Hualien_Pintung</strain>
    </source>
</reference>
<feature type="region of interest" description="Disordered" evidence="1">
    <location>
        <begin position="1"/>
        <end position="26"/>
    </location>
</feature>
<dbReference type="Gene3D" id="2.170.270.10">
    <property type="entry name" value="SET domain"/>
    <property type="match status" value="1"/>
</dbReference>
<dbReference type="OrthoDB" id="5945798at2759"/>
<dbReference type="Pfam" id="PF00856">
    <property type="entry name" value="SET"/>
    <property type="match status" value="1"/>
</dbReference>
<organism evidence="3 4">
    <name type="scientific">Mycena chlorophos</name>
    <name type="common">Agaric fungus</name>
    <name type="synonym">Agaricus chlorophos</name>
    <dbReference type="NCBI Taxonomy" id="658473"/>
    <lineage>
        <taxon>Eukaryota</taxon>
        <taxon>Fungi</taxon>
        <taxon>Dikarya</taxon>
        <taxon>Basidiomycota</taxon>
        <taxon>Agaricomycotina</taxon>
        <taxon>Agaricomycetes</taxon>
        <taxon>Agaricomycetidae</taxon>
        <taxon>Agaricales</taxon>
        <taxon>Marasmiineae</taxon>
        <taxon>Mycenaceae</taxon>
        <taxon>Mycena</taxon>
    </lineage>
</organism>
<evidence type="ECO:0000313" key="4">
    <source>
        <dbReference type="Proteomes" id="UP000613580"/>
    </source>
</evidence>
<dbReference type="SMART" id="SM00317">
    <property type="entry name" value="SET"/>
    <property type="match status" value="1"/>
</dbReference>
<proteinExistence type="predicted"/>
<accession>A0A8H6SGG3</accession>
<evidence type="ECO:0000313" key="3">
    <source>
        <dbReference type="EMBL" id="KAF7297867.1"/>
    </source>
</evidence>
<dbReference type="InterPro" id="IPR001214">
    <property type="entry name" value="SET_dom"/>
</dbReference>
<keyword evidence="4" id="KW-1185">Reference proteome</keyword>
<dbReference type="EMBL" id="JACAZE010000015">
    <property type="protein sequence ID" value="KAF7297867.1"/>
    <property type="molecule type" value="Genomic_DNA"/>
</dbReference>
<dbReference type="Proteomes" id="UP000613580">
    <property type="component" value="Unassembled WGS sequence"/>
</dbReference>
<evidence type="ECO:0000259" key="2">
    <source>
        <dbReference type="PROSITE" id="PS50280"/>
    </source>
</evidence>
<evidence type="ECO:0000256" key="1">
    <source>
        <dbReference type="SAM" id="MobiDB-lite"/>
    </source>
</evidence>
<dbReference type="AlphaFoldDB" id="A0A8H6SGG3"/>
<dbReference type="PANTHER" id="PTHR47332">
    <property type="entry name" value="SET DOMAIN-CONTAINING PROTEIN 5"/>
    <property type="match status" value="1"/>
</dbReference>
<comment type="caution">
    <text evidence="3">The sequence shown here is derived from an EMBL/GenBank/DDBJ whole genome shotgun (WGS) entry which is preliminary data.</text>
</comment>
<dbReference type="InterPro" id="IPR046341">
    <property type="entry name" value="SET_dom_sf"/>
</dbReference>
<sequence length="449" mass="49727">MRRGFLNSAKPKPSADKRVGNSASSHGSIVTAVQEGKKSIDSAVPYATIQAQLMAGTTNDLERLKEECWKEYEWISFPPNAVAAGEPATECIFLPGTKQVLLNTPGFPQPLPPAPTNPAYRVAPIPGKGLGLIATRPIKQGELILTERPLLIRPKNLRMFLPPNLNEKQTTQHILDEWERVTEPAVSRMTEERRDAFFKLHNNKTDDGSGPITGLVVTNGLEWTNLHPGLTGGLGDYIAVCDRISRLNHSCSPNTQATQSRAELTSTLHAVRDIAQGEELTIHYFNTLGPAAARAESCKRYGFTCECPSCAKPQERIAESDARRTTLREFNLSDAEKRWARDPTLPLDWLVTQCLEQLDLLEKEGLQACNTYCVLPQAIMGSYVMLADAKRASKWAAVVNERRWINDYVPPDPSYLDPKSPAYEKNRVWGLRTIHGHAAMVKMMGFGAG</sequence>
<dbReference type="PANTHER" id="PTHR47332:SF4">
    <property type="entry name" value="SET DOMAIN-CONTAINING PROTEIN 5"/>
    <property type="match status" value="1"/>
</dbReference>
<dbReference type="PROSITE" id="PS50280">
    <property type="entry name" value="SET"/>
    <property type="match status" value="1"/>
</dbReference>
<gene>
    <name evidence="3" type="ORF">HMN09_01007500</name>
</gene>
<dbReference type="InterPro" id="IPR053185">
    <property type="entry name" value="SET_domain_protein"/>
</dbReference>
<dbReference type="SUPFAM" id="SSF82199">
    <property type="entry name" value="SET domain"/>
    <property type="match status" value="1"/>
</dbReference>
<feature type="domain" description="SET" evidence="2">
    <location>
        <begin position="118"/>
        <end position="285"/>
    </location>
</feature>
<dbReference type="CDD" id="cd20071">
    <property type="entry name" value="SET_SMYD"/>
    <property type="match status" value="1"/>
</dbReference>
<protein>
    <submittedName>
        <fullName evidence="3">SET domain-containing protein</fullName>
    </submittedName>
</protein>